<evidence type="ECO:0000256" key="1">
    <source>
        <dbReference type="SAM" id="MobiDB-lite"/>
    </source>
</evidence>
<dbReference type="KEGG" id="chm:B842_05340"/>
<feature type="chain" id="PRO_5002099980" description="Secreted protein" evidence="2">
    <location>
        <begin position="30"/>
        <end position="263"/>
    </location>
</feature>
<gene>
    <name evidence="3" type="ORF">B842_05340</name>
</gene>
<accession>A0A0B5DB23</accession>
<feature type="region of interest" description="Disordered" evidence="1">
    <location>
        <begin position="206"/>
        <end position="238"/>
    </location>
</feature>
<dbReference type="HOGENOM" id="CLU_1088668_0_0_11"/>
<keyword evidence="2" id="KW-0732">Signal</keyword>
<dbReference type="OrthoDB" id="4409546at2"/>
<dbReference type="STRING" id="1223515.B842_05340"/>
<organism evidence="3 4">
    <name type="scientific">Corynebacterium humireducens NBRC 106098 = DSM 45392</name>
    <dbReference type="NCBI Taxonomy" id="1223515"/>
    <lineage>
        <taxon>Bacteria</taxon>
        <taxon>Bacillati</taxon>
        <taxon>Actinomycetota</taxon>
        <taxon>Actinomycetes</taxon>
        <taxon>Mycobacteriales</taxon>
        <taxon>Corynebacteriaceae</taxon>
        <taxon>Corynebacterium</taxon>
    </lineage>
</organism>
<reference evidence="3 4" key="1">
    <citation type="submission" date="2013-04" db="EMBL/GenBank/DDBJ databases">
        <title>Complete genome sequence of Corynebacterium humireducens DSM 45392(T), isolated from a wastewater-fed microbial fuel cell.</title>
        <authorList>
            <person name="Ruckert C."/>
            <person name="Albersmeier A."/>
            <person name="Kalinowski J."/>
        </authorList>
    </citation>
    <scope>NUCLEOTIDE SEQUENCE [LARGE SCALE GENOMIC DNA]</scope>
    <source>
        <strain evidence="4">MFC-5</strain>
    </source>
</reference>
<evidence type="ECO:0000256" key="2">
    <source>
        <dbReference type="SAM" id="SignalP"/>
    </source>
</evidence>
<evidence type="ECO:0000313" key="4">
    <source>
        <dbReference type="Proteomes" id="UP000031524"/>
    </source>
</evidence>
<dbReference type="AlphaFoldDB" id="A0A0B5DB23"/>
<feature type="compositionally biased region" description="Low complexity" evidence="1">
    <location>
        <begin position="217"/>
        <end position="235"/>
    </location>
</feature>
<sequence length="263" mass="27649">MSRRRITRALTACVACLVIPLAGISSAHAAEITTDDGVCTVRLSPAETESGLALSGVFAANWSAEILRDVPSVAEDMALARTWHADKTSEQLADMPGNVRAALERINAASARVGYRDGEAAAPLRILVERNNHRAAGRDTYQMTSAEARAQLAAARRSGSTTLLSGTREGLSVAADEAWLRAWERTPGAQAEADAYRAELRMCATGASGTVDREESSTTPTRSSTPDPSTAPTPARGVPLGSIHTSLVVALLEDAGSLKGLFH</sequence>
<evidence type="ECO:0000313" key="3">
    <source>
        <dbReference type="EMBL" id="AJE32919.1"/>
    </source>
</evidence>
<name>A0A0B5DB23_9CORY</name>
<feature type="signal peptide" evidence="2">
    <location>
        <begin position="1"/>
        <end position="29"/>
    </location>
</feature>
<dbReference type="Proteomes" id="UP000031524">
    <property type="component" value="Chromosome"/>
</dbReference>
<dbReference type="RefSeq" id="WP_040085593.1">
    <property type="nucleotide sequence ID" value="NZ_BCSU01000002.1"/>
</dbReference>
<evidence type="ECO:0008006" key="5">
    <source>
        <dbReference type="Google" id="ProtNLM"/>
    </source>
</evidence>
<dbReference type="EMBL" id="CP005286">
    <property type="protein sequence ID" value="AJE32919.1"/>
    <property type="molecule type" value="Genomic_DNA"/>
</dbReference>
<proteinExistence type="predicted"/>
<keyword evidence="4" id="KW-1185">Reference proteome</keyword>
<protein>
    <recommendedName>
        <fullName evidence="5">Secreted protein</fullName>
    </recommendedName>
</protein>